<dbReference type="CDD" id="cd16936">
    <property type="entry name" value="HATPase_RsbW-like"/>
    <property type="match status" value="1"/>
</dbReference>
<dbReference type="SUPFAM" id="SSF55874">
    <property type="entry name" value="ATPase domain of HSP90 chaperone/DNA topoisomerase II/histidine kinase"/>
    <property type="match status" value="1"/>
</dbReference>
<accession>A0ABT1E4Q8</accession>
<dbReference type="PROSITE" id="PS50801">
    <property type="entry name" value="STAS"/>
    <property type="match status" value="1"/>
</dbReference>
<evidence type="ECO:0000313" key="2">
    <source>
        <dbReference type="EMBL" id="MCO8277980.1"/>
    </source>
</evidence>
<dbReference type="InterPro" id="IPR050267">
    <property type="entry name" value="Anti-sigma-factor_SerPK"/>
</dbReference>
<organism evidence="2 3">
    <name type="scientific">Paractinoplanes aksuensis</name>
    <dbReference type="NCBI Taxonomy" id="2939490"/>
    <lineage>
        <taxon>Bacteria</taxon>
        <taxon>Bacillati</taxon>
        <taxon>Actinomycetota</taxon>
        <taxon>Actinomycetes</taxon>
        <taxon>Micromonosporales</taxon>
        <taxon>Micromonosporaceae</taxon>
        <taxon>Paractinoplanes</taxon>
    </lineage>
</organism>
<feature type="domain" description="STAS" evidence="1">
    <location>
        <begin position="4"/>
        <end position="92"/>
    </location>
</feature>
<dbReference type="EMBL" id="JAMYJR010000073">
    <property type="protein sequence ID" value="MCO8277980.1"/>
    <property type="molecule type" value="Genomic_DNA"/>
</dbReference>
<dbReference type="PANTHER" id="PTHR35526:SF3">
    <property type="entry name" value="ANTI-SIGMA-F FACTOR RSBW"/>
    <property type="match status" value="1"/>
</dbReference>
<comment type="caution">
    <text evidence="2">The sequence shown here is derived from an EMBL/GenBank/DDBJ whole genome shotgun (WGS) entry which is preliminary data.</text>
</comment>
<evidence type="ECO:0000259" key="1">
    <source>
        <dbReference type="PROSITE" id="PS50801"/>
    </source>
</evidence>
<protein>
    <recommendedName>
        <fullName evidence="1">STAS domain-containing protein</fullName>
    </recommendedName>
</protein>
<dbReference type="Gene3D" id="3.30.565.10">
    <property type="entry name" value="Histidine kinase-like ATPase, C-terminal domain"/>
    <property type="match status" value="1"/>
</dbReference>
<keyword evidence="3" id="KW-1185">Reference proteome</keyword>
<dbReference type="InterPro" id="IPR002645">
    <property type="entry name" value="STAS_dom"/>
</dbReference>
<dbReference type="RefSeq" id="WP_253243982.1">
    <property type="nucleotide sequence ID" value="NZ_JAMYJR010000073.1"/>
</dbReference>
<gene>
    <name evidence="2" type="ORF">M1L60_46150</name>
</gene>
<dbReference type="Proteomes" id="UP001523369">
    <property type="component" value="Unassembled WGS sequence"/>
</dbReference>
<dbReference type="SUPFAM" id="SSF52091">
    <property type="entry name" value="SpoIIaa-like"/>
    <property type="match status" value="1"/>
</dbReference>
<dbReference type="PANTHER" id="PTHR35526">
    <property type="entry name" value="ANTI-SIGMA-F FACTOR RSBW-RELATED"/>
    <property type="match status" value="1"/>
</dbReference>
<dbReference type="InterPro" id="IPR036890">
    <property type="entry name" value="HATPase_C_sf"/>
</dbReference>
<dbReference type="InterPro" id="IPR036513">
    <property type="entry name" value="STAS_dom_sf"/>
</dbReference>
<dbReference type="Gene3D" id="3.30.750.24">
    <property type="entry name" value="STAS domain"/>
    <property type="match status" value="1"/>
</dbReference>
<evidence type="ECO:0000313" key="3">
    <source>
        <dbReference type="Proteomes" id="UP001523369"/>
    </source>
</evidence>
<sequence length="248" mass="26222">MLTTAIDRNLDTGVTTVRLDGDLSPASVSDVGAVIGKAVAECPPAVIVDLAGLRHDDDPLLSVFATLTHDAQLHWGVPLMLCDAAPGVREGLSAFRTYVALYEDRELASMAVHANVPRWVRRHLRPEVHSAAAARNVTGEACLTWGLEELRGPARLVANELTANAVVHSGGEFDLTLVHTGRFLRIAVQDGSTVMPRCPEGPPATSTVMRPGSGRGLRIVAASSTHWGATPLPDGKIVWALIRSGGPA</sequence>
<name>A0ABT1E4Q8_9ACTN</name>
<reference evidence="2 3" key="1">
    <citation type="submission" date="2022-06" db="EMBL/GenBank/DDBJ databases">
        <title>New Species of the Genus Actinoplanes, ActinopZanes ferrugineus.</title>
        <authorList>
            <person name="Ding P."/>
        </authorList>
    </citation>
    <scope>NUCLEOTIDE SEQUENCE [LARGE SCALE GENOMIC DNA]</scope>
    <source>
        <strain evidence="2 3">TRM88003</strain>
    </source>
</reference>
<proteinExistence type="predicted"/>